<keyword evidence="2" id="KW-1185">Reference proteome</keyword>
<name>A0A8X6V7C4_TRICX</name>
<organism evidence="1 2">
    <name type="scientific">Trichonephila clavipes</name>
    <name type="common">Golden silk orbweaver</name>
    <name type="synonym">Nephila clavipes</name>
    <dbReference type="NCBI Taxonomy" id="2585209"/>
    <lineage>
        <taxon>Eukaryota</taxon>
        <taxon>Metazoa</taxon>
        <taxon>Ecdysozoa</taxon>
        <taxon>Arthropoda</taxon>
        <taxon>Chelicerata</taxon>
        <taxon>Arachnida</taxon>
        <taxon>Araneae</taxon>
        <taxon>Araneomorphae</taxon>
        <taxon>Entelegynae</taxon>
        <taxon>Araneoidea</taxon>
        <taxon>Nephilidae</taxon>
        <taxon>Trichonephila</taxon>
    </lineage>
</organism>
<gene>
    <name evidence="1" type="ORF">TNCV_556481</name>
</gene>
<dbReference type="Proteomes" id="UP000887159">
    <property type="component" value="Unassembled WGS sequence"/>
</dbReference>
<evidence type="ECO:0000313" key="2">
    <source>
        <dbReference type="Proteomes" id="UP000887159"/>
    </source>
</evidence>
<evidence type="ECO:0000313" key="1">
    <source>
        <dbReference type="EMBL" id="GFX97158.1"/>
    </source>
</evidence>
<dbReference type="EMBL" id="BMAU01021196">
    <property type="protein sequence ID" value="GFX97158.1"/>
    <property type="molecule type" value="Genomic_DNA"/>
</dbReference>
<comment type="caution">
    <text evidence="1">The sequence shown here is derived from an EMBL/GenBank/DDBJ whole genome shotgun (WGS) entry which is preliminary data.</text>
</comment>
<accession>A0A8X6V7C4</accession>
<sequence>MLTGDIVFSDEFHFQLCPEDHRRRVWRHPWQHVDPAFTIACHQVLKQELRSGVPFYLTVKPLWSSLEAHLQHSGNYVDLVRRWEQIYHEIPQETIRVIYDSIPCHVVVCIQARGGSIPFCARYFVSMYSEINHSMFLKF</sequence>
<dbReference type="AlphaFoldDB" id="A0A8X6V7C4"/>
<protein>
    <submittedName>
        <fullName evidence="1">Transposable element Tc1 transposase</fullName>
    </submittedName>
</protein>
<reference evidence="1" key="1">
    <citation type="submission" date="2020-08" db="EMBL/GenBank/DDBJ databases">
        <title>Multicomponent nature underlies the extraordinary mechanical properties of spider dragline silk.</title>
        <authorList>
            <person name="Kono N."/>
            <person name="Nakamura H."/>
            <person name="Mori M."/>
            <person name="Yoshida Y."/>
            <person name="Ohtoshi R."/>
            <person name="Malay A.D."/>
            <person name="Moran D.A.P."/>
            <person name="Tomita M."/>
            <person name="Numata K."/>
            <person name="Arakawa K."/>
        </authorList>
    </citation>
    <scope>NUCLEOTIDE SEQUENCE</scope>
</reference>
<proteinExistence type="predicted"/>